<evidence type="ECO:0000256" key="1">
    <source>
        <dbReference type="ARBA" id="ARBA00023125"/>
    </source>
</evidence>
<dbReference type="GO" id="GO:0003677">
    <property type="term" value="F:DNA binding"/>
    <property type="evidence" value="ECO:0007669"/>
    <property type="project" value="UniProtKB-UniRule"/>
</dbReference>
<evidence type="ECO:0000256" key="3">
    <source>
        <dbReference type="ARBA" id="ARBA00023242"/>
    </source>
</evidence>
<dbReference type="GO" id="GO:0006355">
    <property type="term" value="P:regulation of DNA-templated transcription"/>
    <property type="evidence" value="ECO:0007669"/>
    <property type="project" value="InterPro"/>
</dbReference>
<dbReference type="InterPro" id="IPR050224">
    <property type="entry name" value="TALE_homeobox"/>
</dbReference>
<reference evidence="7" key="1">
    <citation type="journal article" date="2021" name="Sci. Rep.">
        <title>Diploid genomic architecture of Nitzschia inconspicua, an elite biomass production diatom.</title>
        <authorList>
            <person name="Oliver A."/>
            <person name="Podell S."/>
            <person name="Pinowska A."/>
            <person name="Traller J.C."/>
            <person name="Smith S.R."/>
            <person name="McClure R."/>
            <person name="Beliaev A."/>
            <person name="Bohutskyi P."/>
            <person name="Hill E.A."/>
            <person name="Rabines A."/>
            <person name="Zheng H."/>
            <person name="Allen L.Z."/>
            <person name="Kuo A."/>
            <person name="Grigoriev I.V."/>
            <person name="Allen A.E."/>
            <person name="Hazlebeck D."/>
            <person name="Allen E.E."/>
        </authorList>
    </citation>
    <scope>NUCLEOTIDE SEQUENCE</scope>
    <source>
        <strain evidence="7">Hildebrandi</strain>
    </source>
</reference>
<gene>
    <name evidence="7" type="ORF">IV203_007031</name>
</gene>
<dbReference type="Proteomes" id="UP000693970">
    <property type="component" value="Unassembled WGS sequence"/>
</dbReference>
<evidence type="ECO:0000259" key="6">
    <source>
        <dbReference type="PROSITE" id="PS50071"/>
    </source>
</evidence>
<dbReference type="Pfam" id="PF05920">
    <property type="entry name" value="Homeobox_KN"/>
    <property type="match status" value="1"/>
</dbReference>
<proteinExistence type="predicted"/>
<keyword evidence="3 4" id="KW-0539">Nucleus</keyword>
<evidence type="ECO:0000313" key="7">
    <source>
        <dbReference type="EMBL" id="KAG7341939.1"/>
    </source>
</evidence>
<evidence type="ECO:0000256" key="4">
    <source>
        <dbReference type="PROSITE-ProRule" id="PRU00108"/>
    </source>
</evidence>
<name>A0A9K3PE93_9STRA</name>
<evidence type="ECO:0000256" key="2">
    <source>
        <dbReference type="ARBA" id="ARBA00023155"/>
    </source>
</evidence>
<feature type="region of interest" description="Disordered" evidence="5">
    <location>
        <begin position="325"/>
        <end position="344"/>
    </location>
</feature>
<keyword evidence="1 4" id="KW-0238">DNA-binding</keyword>
<accession>A0A9K3PE93</accession>
<comment type="subcellular location">
    <subcellularLocation>
        <location evidence="4">Nucleus</location>
    </subcellularLocation>
</comment>
<dbReference type="AlphaFoldDB" id="A0A9K3PE93"/>
<dbReference type="OrthoDB" id="10056939at2759"/>
<feature type="domain" description="Homeobox" evidence="6">
    <location>
        <begin position="28"/>
        <end position="93"/>
    </location>
</feature>
<feature type="compositionally biased region" description="Polar residues" evidence="5">
    <location>
        <begin position="1"/>
        <end position="15"/>
    </location>
</feature>
<dbReference type="PANTHER" id="PTHR11850">
    <property type="entry name" value="HOMEOBOX PROTEIN TRANSCRIPTION FACTORS"/>
    <property type="match status" value="1"/>
</dbReference>
<dbReference type="EMBL" id="JAGRRH010000025">
    <property type="protein sequence ID" value="KAG7341939.1"/>
    <property type="molecule type" value="Genomic_DNA"/>
</dbReference>
<comment type="caution">
    <text evidence="7">The sequence shown here is derived from an EMBL/GenBank/DDBJ whole genome shotgun (WGS) entry which is preliminary data.</text>
</comment>
<evidence type="ECO:0000256" key="5">
    <source>
        <dbReference type="SAM" id="MobiDB-lite"/>
    </source>
</evidence>
<dbReference type="CDD" id="cd00086">
    <property type="entry name" value="homeodomain"/>
    <property type="match status" value="1"/>
</dbReference>
<feature type="region of interest" description="Disordered" evidence="5">
    <location>
        <begin position="1"/>
        <end position="37"/>
    </location>
</feature>
<dbReference type="InterPro" id="IPR001356">
    <property type="entry name" value="HD"/>
</dbReference>
<protein>
    <submittedName>
        <fullName evidence="7">Homeobox KN domain containing protein</fullName>
    </submittedName>
</protein>
<keyword evidence="2 4" id="KW-0371">Homeobox</keyword>
<dbReference type="PROSITE" id="PS50071">
    <property type="entry name" value="HOMEOBOX_2"/>
    <property type="match status" value="1"/>
</dbReference>
<reference evidence="7" key="2">
    <citation type="submission" date="2021-04" db="EMBL/GenBank/DDBJ databases">
        <authorList>
            <person name="Podell S."/>
        </authorList>
    </citation>
    <scope>NUCLEOTIDE SEQUENCE</scope>
    <source>
        <strain evidence="7">Hildebrandi</strain>
    </source>
</reference>
<keyword evidence="8" id="KW-1185">Reference proteome</keyword>
<sequence length="385" mass="41710">MLSSQHSPSSITSREGGSPVAADDRSTKNGGRRNASLPPEAVAYLKNWILSPEHIAHPYPTDQEKAQIMKDTGITLKQLTNWMVNNRKRLWKPRIEARLQQQAQAAVAAVAAHAHAAALSAVTFSHNAAQQQQEQALSTMVSNLVTPEVGRQKPSITMPAPTVNSLVRFDTEASRKHPVTQLTVKPISPQPSLPSPADAATKAVQSLLTHQHMNLLNDRNVYLSTENVSAVVTEPSPSPTIKTTEEKVCDSVPYTPDESDDTAAVIATTVPTSLETTTESNTKSYTRNVSFCSLELVSGDSSSDSSATSTRSTSSAVSAIKLTKVSTKRSRSQSLPTQPAVVTPRKKYRRVSLDMWVDACSKASHIHDETLPSFEEASRLFGFSK</sequence>
<feature type="DNA-binding region" description="Homeobox" evidence="4">
    <location>
        <begin position="30"/>
        <end position="94"/>
    </location>
</feature>
<dbReference type="InterPro" id="IPR008422">
    <property type="entry name" value="KN_HD"/>
</dbReference>
<dbReference type="SMART" id="SM00389">
    <property type="entry name" value="HOX"/>
    <property type="match status" value="1"/>
</dbReference>
<organism evidence="7 8">
    <name type="scientific">Nitzschia inconspicua</name>
    <dbReference type="NCBI Taxonomy" id="303405"/>
    <lineage>
        <taxon>Eukaryota</taxon>
        <taxon>Sar</taxon>
        <taxon>Stramenopiles</taxon>
        <taxon>Ochrophyta</taxon>
        <taxon>Bacillariophyta</taxon>
        <taxon>Bacillariophyceae</taxon>
        <taxon>Bacillariophycidae</taxon>
        <taxon>Bacillariales</taxon>
        <taxon>Bacillariaceae</taxon>
        <taxon>Nitzschia</taxon>
    </lineage>
</organism>
<evidence type="ECO:0000313" key="8">
    <source>
        <dbReference type="Proteomes" id="UP000693970"/>
    </source>
</evidence>
<dbReference type="GO" id="GO:0005634">
    <property type="term" value="C:nucleus"/>
    <property type="evidence" value="ECO:0007669"/>
    <property type="project" value="UniProtKB-SubCell"/>
</dbReference>